<keyword evidence="5 10" id="KW-0812">Transmembrane</keyword>
<keyword evidence="8 10" id="KW-0472">Membrane</keyword>
<evidence type="ECO:0000256" key="4">
    <source>
        <dbReference type="ARBA" id="ARBA00022475"/>
    </source>
</evidence>
<comment type="subunit">
    <text evidence="10">Homopentamer.</text>
</comment>
<dbReference type="InterPro" id="IPR037673">
    <property type="entry name" value="MSC/AndL"/>
</dbReference>
<evidence type="ECO:0000256" key="1">
    <source>
        <dbReference type="ARBA" id="ARBA00004651"/>
    </source>
</evidence>
<name>A0A6P2BRC4_9ACTN</name>
<evidence type="ECO:0000256" key="2">
    <source>
        <dbReference type="ARBA" id="ARBA00007254"/>
    </source>
</evidence>
<feature type="region of interest" description="Disordered" evidence="11">
    <location>
        <begin position="1"/>
        <end position="23"/>
    </location>
</feature>
<evidence type="ECO:0000313" key="12">
    <source>
        <dbReference type="EMBL" id="TVZ01582.1"/>
    </source>
</evidence>
<feature type="compositionally biased region" description="Basic residues" evidence="11">
    <location>
        <begin position="1"/>
        <end position="14"/>
    </location>
</feature>
<dbReference type="InterPro" id="IPR036019">
    <property type="entry name" value="MscL_channel"/>
</dbReference>
<dbReference type="GO" id="GO:0008381">
    <property type="term" value="F:mechanosensitive monoatomic ion channel activity"/>
    <property type="evidence" value="ECO:0007669"/>
    <property type="project" value="UniProtKB-UniRule"/>
</dbReference>
<dbReference type="NCBIfam" id="TIGR00220">
    <property type="entry name" value="mscL"/>
    <property type="match status" value="1"/>
</dbReference>
<comment type="function">
    <text evidence="10">Channel that opens in response to stretch forces in the membrane lipid bilayer. May participate in the regulation of osmotic pressure changes within the cell.</text>
</comment>
<evidence type="ECO:0000256" key="9">
    <source>
        <dbReference type="ARBA" id="ARBA00023303"/>
    </source>
</evidence>
<dbReference type="PANTHER" id="PTHR30266:SF2">
    <property type="entry name" value="LARGE-CONDUCTANCE MECHANOSENSITIVE CHANNEL"/>
    <property type="match status" value="1"/>
</dbReference>
<evidence type="ECO:0000256" key="10">
    <source>
        <dbReference type="HAMAP-Rule" id="MF_00115"/>
    </source>
</evidence>
<evidence type="ECO:0000256" key="11">
    <source>
        <dbReference type="SAM" id="MobiDB-lite"/>
    </source>
</evidence>
<dbReference type="AlphaFoldDB" id="A0A6P2BRC4"/>
<comment type="caution">
    <text evidence="12">The sequence shown here is derived from an EMBL/GenBank/DDBJ whole genome shotgun (WGS) entry which is preliminary data.</text>
</comment>
<dbReference type="EMBL" id="RPFW01000006">
    <property type="protein sequence ID" value="TVZ01582.1"/>
    <property type="molecule type" value="Genomic_DNA"/>
</dbReference>
<keyword evidence="3 10" id="KW-0813">Transport</keyword>
<dbReference type="InterPro" id="IPR001185">
    <property type="entry name" value="MS_channel"/>
</dbReference>
<dbReference type="Gene3D" id="1.10.1200.120">
    <property type="entry name" value="Large-conductance mechanosensitive channel, MscL, domain 1"/>
    <property type="match status" value="1"/>
</dbReference>
<dbReference type="PROSITE" id="PS01327">
    <property type="entry name" value="MSCL"/>
    <property type="match status" value="1"/>
</dbReference>
<evidence type="ECO:0000256" key="5">
    <source>
        <dbReference type="ARBA" id="ARBA00022692"/>
    </source>
</evidence>
<proteinExistence type="inferred from homology"/>
<dbReference type="PRINTS" id="PR01264">
    <property type="entry name" value="MECHCHANNEL"/>
</dbReference>
<gene>
    <name evidence="10 12" type="primary">mscL</name>
    <name evidence="12" type="ORF">EAS64_29275</name>
</gene>
<accession>A0A6P2BRC4</accession>
<keyword evidence="13" id="KW-1185">Reference proteome</keyword>
<reference evidence="12 13" key="1">
    <citation type="submission" date="2018-11" db="EMBL/GenBank/DDBJ databases">
        <title>Trebonia kvetii gen.nov., sp.nov., a novel acidophilic actinobacterium, and proposal of the new actinobacterial family Treboniaceae fam. nov.</title>
        <authorList>
            <person name="Rapoport D."/>
            <person name="Sagova-Mareckova M."/>
            <person name="Sedlacek I."/>
            <person name="Provaznik J."/>
            <person name="Kralova S."/>
            <person name="Pavlinic D."/>
            <person name="Benes V."/>
            <person name="Kopecky J."/>
        </authorList>
    </citation>
    <scope>NUCLEOTIDE SEQUENCE [LARGE SCALE GENOMIC DNA]</scope>
    <source>
        <strain evidence="12 13">15Tr583</strain>
    </source>
</reference>
<comment type="subcellular location">
    <subcellularLocation>
        <location evidence="1 10">Cell membrane</location>
        <topology evidence="1 10">Multi-pass membrane protein</topology>
    </subcellularLocation>
</comment>
<evidence type="ECO:0000256" key="8">
    <source>
        <dbReference type="ARBA" id="ARBA00023136"/>
    </source>
</evidence>
<keyword evidence="6 10" id="KW-1133">Transmembrane helix</keyword>
<dbReference type="Proteomes" id="UP000460272">
    <property type="component" value="Unassembled WGS sequence"/>
</dbReference>
<dbReference type="Pfam" id="PF01741">
    <property type="entry name" value="MscL"/>
    <property type="match status" value="1"/>
</dbReference>
<feature type="transmembrane region" description="Helical" evidence="10">
    <location>
        <begin position="90"/>
        <end position="116"/>
    </location>
</feature>
<dbReference type="HAMAP" id="MF_00115">
    <property type="entry name" value="MscL"/>
    <property type="match status" value="1"/>
</dbReference>
<evidence type="ECO:0000313" key="13">
    <source>
        <dbReference type="Proteomes" id="UP000460272"/>
    </source>
</evidence>
<dbReference type="OrthoDB" id="9810350at2"/>
<protein>
    <recommendedName>
        <fullName evidence="10">Large-conductance mechanosensitive channel</fullName>
    </recommendedName>
</protein>
<sequence>MPAKGRHSAGKGRRLNSPTTQGVSHVKGFRDFITRGNIIDLAIAVVIGTAFTAVVTAIVANLITPLIAAIGGQPDFSTLSFEVHGSTFKLGLALDAIIAFLVIAAIVYFLIVAPMAKIAARFAKRAEVTTRDCPECLSTIPIAASRCMYCTVPVVPVGQGTGQS</sequence>
<organism evidence="12 13">
    <name type="scientific">Trebonia kvetii</name>
    <dbReference type="NCBI Taxonomy" id="2480626"/>
    <lineage>
        <taxon>Bacteria</taxon>
        <taxon>Bacillati</taxon>
        <taxon>Actinomycetota</taxon>
        <taxon>Actinomycetes</taxon>
        <taxon>Streptosporangiales</taxon>
        <taxon>Treboniaceae</taxon>
        <taxon>Trebonia</taxon>
    </lineage>
</organism>
<keyword evidence="9 10" id="KW-0407">Ion channel</keyword>
<dbReference type="InterPro" id="IPR019823">
    <property type="entry name" value="Mechanosensitive_channel_CS"/>
</dbReference>
<dbReference type="GO" id="GO:0005886">
    <property type="term" value="C:plasma membrane"/>
    <property type="evidence" value="ECO:0007669"/>
    <property type="project" value="UniProtKB-SubCell"/>
</dbReference>
<keyword evidence="4 10" id="KW-1003">Cell membrane</keyword>
<evidence type="ECO:0000256" key="3">
    <source>
        <dbReference type="ARBA" id="ARBA00022448"/>
    </source>
</evidence>
<keyword evidence="7 10" id="KW-0406">Ion transport</keyword>
<dbReference type="PANTHER" id="PTHR30266">
    <property type="entry name" value="MECHANOSENSITIVE CHANNEL MSCL"/>
    <property type="match status" value="1"/>
</dbReference>
<comment type="similarity">
    <text evidence="2 10">Belongs to the MscL family.</text>
</comment>
<evidence type="ECO:0000256" key="7">
    <source>
        <dbReference type="ARBA" id="ARBA00023065"/>
    </source>
</evidence>
<evidence type="ECO:0000256" key="6">
    <source>
        <dbReference type="ARBA" id="ARBA00022989"/>
    </source>
</evidence>
<feature type="transmembrane region" description="Helical" evidence="10">
    <location>
        <begin position="41"/>
        <end position="70"/>
    </location>
</feature>
<dbReference type="SUPFAM" id="SSF81330">
    <property type="entry name" value="Gated mechanosensitive channel"/>
    <property type="match status" value="1"/>
</dbReference>